<proteinExistence type="predicted"/>
<organism evidence="1 2">
    <name type="scientific">Neobacillus niacini</name>
    <dbReference type="NCBI Taxonomy" id="86668"/>
    <lineage>
        <taxon>Bacteria</taxon>
        <taxon>Bacillati</taxon>
        <taxon>Bacillota</taxon>
        <taxon>Bacilli</taxon>
        <taxon>Bacillales</taxon>
        <taxon>Bacillaceae</taxon>
        <taxon>Neobacillus</taxon>
    </lineage>
</organism>
<accession>A0A852TL75</accession>
<evidence type="ECO:0000313" key="1">
    <source>
        <dbReference type="EMBL" id="NYE07938.1"/>
    </source>
</evidence>
<dbReference type="Proteomes" id="UP000548423">
    <property type="component" value="Unassembled WGS sequence"/>
</dbReference>
<evidence type="ECO:0000313" key="2">
    <source>
        <dbReference type="Proteomes" id="UP000548423"/>
    </source>
</evidence>
<comment type="caution">
    <text evidence="1">The sequence shown here is derived from an EMBL/GenBank/DDBJ whole genome shotgun (WGS) entry which is preliminary data.</text>
</comment>
<reference evidence="2" key="1">
    <citation type="submission" date="2020-07" db="EMBL/GenBank/DDBJ databases">
        <authorList>
            <person name="Partida-Martinez L."/>
            <person name="Huntemann M."/>
            <person name="Clum A."/>
            <person name="Wang J."/>
            <person name="Palaniappan K."/>
            <person name="Ritter S."/>
            <person name="Chen I.-M."/>
            <person name="Stamatis D."/>
            <person name="Reddy T."/>
            <person name="O'Malley R."/>
            <person name="Daum C."/>
            <person name="Shapiro N."/>
            <person name="Ivanova N."/>
            <person name="Kyrpides N."/>
            <person name="Woyke T."/>
        </authorList>
    </citation>
    <scope>NUCLEOTIDE SEQUENCE [LARGE SCALE GENOMIC DNA]</scope>
    <source>
        <strain evidence="2">AT2.8</strain>
    </source>
</reference>
<dbReference type="AlphaFoldDB" id="A0A852TL75"/>
<sequence length="56" mass="6425">MLKSHDETLQGRFVFINSIQGVILIGNILRKVVETCHLHNDLSAIKWNDKFDQSDS</sequence>
<protein>
    <submittedName>
        <fullName evidence="1">Uncharacterized protein</fullName>
    </submittedName>
</protein>
<name>A0A852TL75_9BACI</name>
<dbReference type="EMBL" id="JACCBX010000011">
    <property type="protein sequence ID" value="NYE07938.1"/>
    <property type="molecule type" value="Genomic_DNA"/>
</dbReference>
<reference evidence="2" key="2">
    <citation type="submission" date="2020-08" db="EMBL/GenBank/DDBJ databases">
        <title>The Agave Microbiome: Exploring the role of microbial communities in plant adaptations to desert environments.</title>
        <authorList>
            <person name="Partida-Martinez L.P."/>
        </authorList>
    </citation>
    <scope>NUCLEOTIDE SEQUENCE [LARGE SCALE GENOMIC DNA]</scope>
    <source>
        <strain evidence="2">AT2.8</strain>
    </source>
</reference>
<gene>
    <name evidence="1" type="ORF">F4694_004779</name>
</gene>